<dbReference type="InterPro" id="IPR007053">
    <property type="entry name" value="LRAT_dom"/>
</dbReference>
<dbReference type="Gene3D" id="3.90.1720.10">
    <property type="entry name" value="endopeptidase domain like (from Nostoc punctiforme)"/>
    <property type="match status" value="1"/>
</dbReference>
<dbReference type="STRING" id="2018661.A0A2A2JNI1"/>
<evidence type="ECO:0000259" key="5">
    <source>
        <dbReference type="PROSITE" id="PS51934"/>
    </source>
</evidence>
<keyword evidence="2" id="KW-0808">Transferase</keyword>
<dbReference type="PROSITE" id="PS51934">
    <property type="entry name" value="LRAT"/>
    <property type="match status" value="1"/>
</dbReference>
<evidence type="ECO:0000256" key="1">
    <source>
        <dbReference type="ARBA" id="ARBA00007824"/>
    </source>
</evidence>
<comment type="similarity">
    <text evidence="1">Belongs to the H-rev107 family.</text>
</comment>
<dbReference type="AlphaFoldDB" id="A0A2A2JNI1"/>
<gene>
    <name evidence="6" type="ORF">WR25_02010</name>
</gene>
<dbReference type="Pfam" id="PF04970">
    <property type="entry name" value="LRAT"/>
    <property type="match status" value="1"/>
</dbReference>
<proteinExistence type="inferred from homology"/>
<dbReference type="Proteomes" id="UP000218231">
    <property type="component" value="Unassembled WGS sequence"/>
</dbReference>
<protein>
    <recommendedName>
        <fullName evidence="5">LRAT domain-containing protein</fullName>
    </recommendedName>
</protein>
<keyword evidence="3" id="KW-0378">Hydrolase</keyword>
<dbReference type="GO" id="GO:0005737">
    <property type="term" value="C:cytoplasm"/>
    <property type="evidence" value="ECO:0007669"/>
    <property type="project" value="TreeGrafter"/>
</dbReference>
<comment type="caution">
    <text evidence="6">The sequence shown here is derived from an EMBL/GenBank/DDBJ whole genome shotgun (WGS) entry which is preliminary data.</text>
</comment>
<keyword evidence="4" id="KW-0443">Lipid metabolism</keyword>
<dbReference type="EMBL" id="LIAE01010325">
    <property type="protein sequence ID" value="PAV63211.1"/>
    <property type="molecule type" value="Genomic_DNA"/>
</dbReference>
<evidence type="ECO:0000256" key="2">
    <source>
        <dbReference type="ARBA" id="ARBA00022679"/>
    </source>
</evidence>
<dbReference type="GO" id="GO:0008970">
    <property type="term" value="F:phospholipase A1 activity"/>
    <property type="evidence" value="ECO:0007669"/>
    <property type="project" value="TreeGrafter"/>
</dbReference>
<dbReference type="GO" id="GO:0004623">
    <property type="term" value="F:phospholipase A2 activity"/>
    <property type="evidence" value="ECO:0007669"/>
    <property type="project" value="TreeGrafter"/>
</dbReference>
<organism evidence="6 7">
    <name type="scientific">Diploscapter pachys</name>
    <dbReference type="NCBI Taxonomy" id="2018661"/>
    <lineage>
        <taxon>Eukaryota</taxon>
        <taxon>Metazoa</taxon>
        <taxon>Ecdysozoa</taxon>
        <taxon>Nematoda</taxon>
        <taxon>Chromadorea</taxon>
        <taxon>Rhabditida</taxon>
        <taxon>Rhabditina</taxon>
        <taxon>Rhabditomorpha</taxon>
        <taxon>Rhabditoidea</taxon>
        <taxon>Rhabditidae</taxon>
        <taxon>Diploscapter</taxon>
    </lineage>
</organism>
<dbReference type="InterPro" id="IPR051496">
    <property type="entry name" value="H-rev107_PLA/AT"/>
</dbReference>
<dbReference type="OrthoDB" id="421951at2759"/>
<dbReference type="PANTHER" id="PTHR13943">
    <property type="entry name" value="HRAS-LIKE SUPPRESSOR - RELATED"/>
    <property type="match status" value="1"/>
</dbReference>
<dbReference type="GO" id="GO:0016410">
    <property type="term" value="F:N-acyltransferase activity"/>
    <property type="evidence" value="ECO:0007669"/>
    <property type="project" value="TreeGrafter"/>
</dbReference>
<dbReference type="PANTHER" id="PTHR13943:SF77">
    <property type="entry name" value="LRAT DOMAIN-CONTAINING PROTEIN"/>
    <property type="match status" value="1"/>
</dbReference>
<reference evidence="6 7" key="1">
    <citation type="journal article" date="2017" name="Curr. Biol.">
        <title>Genome architecture and evolution of a unichromosomal asexual nematode.</title>
        <authorList>
            <person name="Fradin H."/>
            <person name="Zegar C."/>
            <person name="Gutwein M."/>
            <person name="Lucas J."/>
            <person name="Kovtun M."/>
            <person name="Corcoran D."/>
            <person name="Baugh L.R."/>
            <person name="Kiontke K."/>
            <person name="Gunsalus K."/>
            <person name="Fitch D.H."/>
            <person name="Piano F."/>
        </authorList>
    </citation>
    <scope>NUCLEOTIDE SEQUENCE [LARGE SCALE GENOMIC DNA]</scope>
    <source>
        <strain evidence="6">PF1309</strain>
    </source>
</reference>
<keyword evidence="7" id="KW-1185">Reference proteome</keyword>
<evidence type="ECO:0000313" key="6">
    <source>
        <dbReference type="EMBL" id="PAV63211.1"/>
    </source>
</evidence>
<dbReference type="GO" id="GO:0070292">
    <property type="term" value="P:N-acylphosphatidylethanolamine metabolic process"/>
    <property type="evidence" value="ECO:0007669"/>
    <property type="project" value="TreeGrafter"/>
</dbReference>
<evidence type="ECO:0000256" key="4">
    <source>
        <dbReference type="ARBA" id="ARBA00023098"/>
    </source>
</evidence>
<sequence>MSSVLFPKPGDLIQFQKTYYTHWAVLVRDKYIIHVQAPGGGKKGNVIIKKMKLDDYLKDNLLPFELWIDVKMHVVAPVEELGGCWASVNNNFDKVKKPFHVDEIIRRAEDMVGKKWDYDLFQHNCEHFAHWCRYGIKVCKQSPNFTEYEDEDGNKYECGQVWGPNLGPVDFKFLSMSDVHESAPGRDECRTNIELVSVGVANLARAGVGVERKKGVYNDGNGIGFQEEGKYVEADVGPVNAKLGLGVSTGIDTKDGLKVEVLGTGLNADSERLEVRVLGSSVAVKYPWKWFG</sequence>
<accession>A0A2A2JNI1</accession>
<evidence type="ECO:0000256" key="3">
    <source>
        <dbReference type="ARBA" id="ARBA00022801"/>
    </source>
</evidence>
<feature type="domain" description="LRAT" evidence="5">
    <location>
        <begin position="12"/>
        <end position="141"/>
    </location>
</feature>
<evidence type="ECO:0000313" key="7">
    <source>
        <dbReference type="Proteomes" id="UP000218231"/>
    </source>
</evidence>
<name>A0A2A2JNI1_9BILA</name>